<evidence type="ECO:0000256" key="1">
    <source>
        <dbReference type="SAM" id="MobiDB-lite"/>
    </source>
</evidence>
<accession>A0A1H3TIR1</accession>
<dbReference type="EMBL" id="FNPE01000028">
    <property type="protein sequence ID" value="SDZ49229.1"/>
    <property type="molecule type" value="Genomic_DNA"/>
</dbReference>
<protein>
    <recommendedName>
        <fullName evidence="4">Prohead serine protease</fullName>
    </recommendedName>
</protein>
<evidence type="ECO:0000313" key="2">
    <source>
        <dbReference type="EMBL" id="SDZ49229.1"/>
    </source>
</evidence>
<dbReference type="GeneID" id="94693402"/>
<feature type="compositionally biased region" description="Polar residues" evidence="1">
    <location>
        <begin position="213"/>
        <end position="257"/>
    </location>
</feature>
<reference evidence="2 3" key="1">
    <citation type="submission" date="2016-10" db="EMBL/GenBank/DDBJ databases">
        <authorList>
            <person name="de Groot N.N."/>
        </authorList>
    </citation>
    <scope>NUCLEOTIDE SEQUENCE [LARGE SCALE GENOMIC DNA]</scope>
    <source>
        <strain evidence="2 3">LMG 24775</strain>
    </source>
</reference>
<dbReference type="AlphaFoldDB" id="A0A1H3TIR1"/>
<sequence>MPQANAQSSAPQIHDLPVQTRAASLVPDTYNETDGTVEVVWTTGAMVRRYDYWNERPYDEDLQITPEAVDMARFDAGTVQVLDGHRAYGGVAAILGIAERGWIEGGEGRAVIRLSQRPELAGIVADIRAGIIRAISFGYSVQRYEITRAQDRTDGINVDLYRAVAWTPQEISFVTVPADPNAGTRSAPTSQAPSGAAPQGGMPCEFYQRAAAQPTTQEHQRMPQANQAGEGGQTANTPQGAAPTNVSQVPQNRQTEGAPQPAPAGAFDGQRAADIVALCQRHNLADLQAELLRNQSTMDQARAAVLTALDQRSQEQATGPTTSIRTVGDEHETRMRGIENALMHRLNPGAQLDDNGRQYRAMTMVEMAREVVEGLGQKTRGMSRAEIVNVALRVRSGMLGTGDFPALLGGVGQRVLRAAYDEAPSTYQLWARRASNLPDFRIRQAIGVGGDVELKKLNEHGEYTYGNLSEDVTGYRAFTFGRSLAITRQMIVNDDLDSLTRTGAKFAAAARSLENRLVYDQILKNPGMSDGKPLFHADHGNLLPGAASEFSLEALSSLRKLMRKQTGLSKETLNLAPAFLLVPTDLETVAYQYTSPNYQPTKAGDINEFRTGGRTALEPIVEPLLDDVSTTAFYLAARAGQIDTVEYAYVDGYEGLRTETFSSEDVDGVKLRASLDFAAKCLDWRGLGKSNGA</sequence>
<dbReference type="Pfam" id="PF25209">
    <property type="entry name" value="Phage_capsid_4"/>
    <property type="match status" value="1"/>
</dbReference>
<gene>
    <name evidence="2" type="ORF">SAMN05421547_12854</name>
</gene>
<feature type="compositionally biased region" description="Polar residues" evidence="1">
    <location>
        <begin position="183"/>
        <end position="193"/>
    </location>
</feature>
<evidence type="ECO:0008006" key="4">
    <source>
        <dbReference type="Google" id="ProtNLM"/>
    </source>
</evidence>
<dbReference type="Proteomes" id="UP000183417">
    <property type="component" value="Unassembled WGS sequence"/>
</dbReference>
<organism evidence="2 3">
    <name type="scientific">Delftia lacustris</name>
    <dbReference type="NCBI Taxonomy" id="558537"/>
    <lineage>
        <taxon>Bacteria</taxon>
        <taxon>Pseudomonadati</taxon>
        <taxon>Pseudomonadota</taxon>
        <taxon>Betaproteobacteria</taxon>
        <taxon>Burkholderiales</taxon>
        <taxon>Comamonadaceae</taxon>
        <taxon>Delftia</taxon>
    </lineage>
</organism>
<evidence type="ECO:0000313" key="3">
    <source>
        <dbReference type="Proteomes" id="UP000183417"/>
    </source>
</evidence>
<name>A0A1H3TIR1_9BURK</name>
<proteinExistence type="predicted"/>
<dbReference type="RefSeq" id="WP_074923541.1">
    <property type="nucleotide sequence ID" value="NZ_CP141274.1"/>
</dbReference>
<feature type="region of interest" description="Disordered" evidence="1">
    <location>
        <begin position="177"/>
        <end position="267"/>
    </location>
</feature>
<dbReference type="NCBIfam" id="NF045541">
    <property type="entry name" value="scaf_prot_MCP2"/>
    <property type="match status" value="1"/>
</dbReference>